<evidence type="ECO:0000313" key="1">
    <source>
        <dbReference type="EMBL" id="KPM43224.1"/>
    </source>
</evidence>
<comment type="caution">
    <text evidence="1">The sequence shown here is derived from an EMBL/GenBank/DDBJ whole genome shotgun (WGS) entry which is preliminary data.</text>
</comment>
<gene>
    <name evidence="1" type="ORF">AK830_g3373</name>
</gene>
<protein>
    <recommendedName>
        <fullName evidence="3">F-box domain-containing protein</fullName>
    </recommendedName>
</protein>
<sequence length="478" mass="53895">MGYSEVYCQICGVSFNIGRIRKAGEPRSAAWNDSGFAGGGFVDSKHYTRRDCPPGCMVTLRKSEYSYGDFSEGYADPPVGTRSDGGVTFEGSPDDVFYPECPDPLPPNEIDTRFTGIGKTHILEHIAGPDCVGESWCGGGYNGNNISVDEMRGCNTLQCLVRKQSDWQPDADDEEFEREGQFFLSGLSDYMPSRDMDSPTVFPARHHCADPRAETYIWDLSDLDEYALPFHPTCLEVFKRASLRRSGKVDYAALQGWWQIDGIEDNYDEFPRDEAVDEAREQWWQHNFESEWLAANSCYVPGLRSVLDSVEHLDERAEFRSTGQGSVGDQPPTDIFSRLPQELRTMVVMDLDSSSIASLRIASRSFSPLPQAVFQALTLRERPWLWEAWSSLDYSFWSSVTAKELRDAADAGAEILKGASVPVTLLDANTTDWYGLFKRISVGLKDGQLKGLQNRRRIWKDCQEILDRAADYRRKGKM</sequence>
<reference evidence="1 2" key="1">
    <citation type="submission" date="2015-09" db="EMBL/GenBank/DDBJ databases">
        <title>Draft genome of a European isolate of the apple canker pathogen Neonectria ditissima.</title>
        <authorList>
            <person name="Gomez-Cortecero A."/>
            <person name="Harrison R.J."/>
            <person name="Armitage A.D."/>
        </authorList>
    </citation>
    <scope>NUCLEOTIDE SEQUENCE [LARGE SCALE GENOMIC DNA]</scope>
    <source>
        <strain evidence="1 2">R09/05</strain>
    </source>
</reference>
<accession>A0A0P7BC80</accession>
<dbReference type="AlphaFoldDB" id="A0A0P7BC80"/>
<evidence type="ECO:0000313" key="2">
    <source>
        <dbReference type="Proteomes" id="UP000050424"/>
    </source>
</evidence>
<name>A0A0P7BC80_9HYPO</name>
<dbReference type="Proteomes" id="UP000050424">
    <property type="component" value="Unassembled WGS sequence"/>
</dbReference>
<proteinExistence type="predicted"/>
<dbReference type="OrthoDB" id="40579at2759"/>
<organism evidence="1 2">
    <name type="scientific">Neonectria ditissima</name>
    <dbReference type="NCBI Taxonomy" id="78410"/>
    <lineage>
        <taxon>Eukaryota</taxon>
        <taxon>Fungi</taxon>
        <taxon>Dikarya</taxon>
        <taxon>Ascomycota</taxon>
        <taxon>Pezizomycotina</taxon>
        <taxon>Sordariomycetes</taxon>
        <taxon>Hypocreomycetidae</taxon>
        <taxon>Hypocreales</taxon>
        <taxon>Nectriaceae</taxon>
        <taxon>Neonectria</taxon>
    </lineage>
</organism>
<dbReference type="STRING" id="78410.A0A0P7BC80"/>
<evidence type="ECO:0008006" key="3">
    <source>
        <dbReference type="Google" id="ProtNLM"/>
    </source>
</evidence>
<keyword evidence="2" id="KW-1185">Reference proteome</keyword>
<dbReference type="EMBL" id="LKCW01000036">
    <property type="protein sequence ID" value="KPM43224.1"/>
    <property type="molecule type" value="Genomic_DNA"/>
</dbReference>